<protein>
    <submittedName>
        <fullName evidence="2">Uncharacterized protein</fullName>
    </submittedName>
</protein>
<dbReference type="AlphaFoldDB" id="A7LGZ8"/>
<proteinExistence type="predicted"/>
<evidence type="ECO:0000256" key="1">
    <source>
        <dbReference type="SAM" id="Phobius"/>
    </source>
</evidence>
<keyword evidence="1" id="KW-0812">Transmembrane</keyword>
<gene>
    <name evidence="2" type="ORF">pz21w</name>
</gene>
<reference evidence="2" key="1">
    <citation type="submission" date="2007-07" db="EMBL/GenBank/DDBJ databases">
        <title>Plasticity zones in Helicobacters: population, sequence and functional analyses.</title>
        <authorList>
            <person name="Kersulyte D."/>
            <person name="Lee W."/>
            <person name="Subramaniam D."/>
            <person name="Kalia A."/>
            <person name="Dailidiene D."/>
            <person name="Anant S."/>
            <person name="Berg D.E."/>
        </authorList>
    </citation>
    <scope>NUCLEOTIDE SEQUENCE</scope>
    <source>
        <strain evidence="2">MIT-00-7128</strain>
    </source>
</reference>
<feature type="transmembrane region" description="Helical" evidence="1">
    <location>
        <begin position="12"/>
        <end position="29"/>
    </location>
</feature>
<keyword evidence="1" id="KW-1133">Transmembrane helix</keyword>
<sequence>MFARANKMNWIIFFYILFVIKSIVDLHFLNRDFKELKSEWDNLKNTFDEFENYCEYCGLKKNQNG</sequence>
<dbReference type="EMBL" id="EU015081">
    <property type="protein sequence ID" value="ABS86818.1"/>
    <property type="molecule type" value="Genomic_DNA"/>
</dbReference>
<organism evidence="2">
    <name type="scientific">Helicobacter cetorum</name>
    <dbReference type="NCBI Taxonomy" id="138563"/>
    <lineage>
        <taxon>Bacteria</taxon>
        <taxon>Pseudomonadati</taxon>
        <taxon>Campylobacterota</taxon>
        <taxon>Epsilonproteobacteria</taxon>
        <taxon>Campylobacterales</taxon>
        <taxon>Helicobacteraceae</taxon>
        <taxon>Helicobacter</taxon>
    </lineage>
</organism>
<evidence type="ECO:0000313" key="2">
    <source>
        <dbReference type="EMBL" id="ABS86818.1"/>
    </source>
</evidence>
<name>A7LGZ8_9HELI</name>
<keyword evidence="1" id="KW-0472">Membrane</keyword>
<accession>A7LGZ8</accession>